<dbReference type="EMBL" id="JACJTA010000101">
    <property type="protein sequence ID" value="MBD2608602.1"/>
    <property type="molecule type" value="Genomic_DNA"/>
</dbReference>
<gene>
    <name evidence="1" type="ORF">H6G81_29810</name>
</gene>
<dbReference type="NCBIfam" id="TIGR04256">
    <property type="entry name" value="GxxExxY"/>
    <property type="match status" value="1"/>
</dbReference>
<name>A0ABR8GZH6_9CYAN</name>
<sequence length="129" mass="14651">MNADGRRWELNEITERIIGCAFTVGNNLGCGFLEKVYENALGYELREAGFLAEQQYGIEVKYKGIVVGQFFADILVEERVLVELKAVRALDEMHFAQCLNYLKATGLTVCLLINFGNPKVEFKRIVRNL</sequence>
<proteinExistence type="predicted"/>
<organism evidence="1 2">
    <name type="scientific">Scytonema hofmannii FACHB-248</name>
    <dbReference type="NCBI Taxonomy" id="1842502"/>
    <lineage>
        <taxon>Bacteria</taxon>
        <taxon>Bacillati</taxon>
        <taxon>Cyanobacteriota</taxon>
        <taxon>Cyanophyceae</taxon>
        <taxon>Nostocales</taxon>
        <taxon>Scytonemataceae</taxon>
        <taxon>Scytonema</taxon>
    </lineage>
</organism>
<dbReference type="Pfam" id="PF13366">
    <property type="entry name" value="PDDEXK_3"/>
    <property type="match status" value="1"/>
</dbReference>
<dbReference type="RefSeq" id="WP_029637525.1">
    <property type="nucleotide sequence ID" value="NZ_JACJTA010000101.1"/>
</dbReference>
<dbReference type="InterPro" id="IPR026350">
    <property type="entry name" value="GxxExxY"/>
</dbReference>
<accession>A0ABR8GZH6</accession>
<dbReference type="Proteomes" id="UP000660380">
    <property type="component" value="Unassembled WGS sequence"/>
</dbReference>
<evidence type="ECO:0000313" key="2">
    <source>
        <dbReference type="Proteomes" id="UP000660380"/>
    </source>
</evidence>
<reference evidence="1 2" key="1">
    <citation type="journal article" date="2020" name="ISME J.">
        <title>Comparative genomics reveals insights into cyanobacterial evolution and habitat adaptation.</title>
        <authorList>
            <person name="Chen M.Y."/>
            <person name="Teng W.K."/>
            <person name="Zhao L."/>
            <person name="Hu C.X."/>
            <person name="Zhou Y.K."/>
            <person name="Han B.P."/>
            <person name="Song L.R."/>
            <person name="Shu W.S."/>
        </authorList>
    </citation>
    <scope>NUCLEOTIDE SEQUENCE [LARGE SCALE GENOMIC DNA]</scope>
    <source>
        <strain evidence="1 2">FACHB-248</strain>
    </source>
</reference>
<protein>
    <submittedName>
        <fullName evidence="1">GxxExxY protein</fullName>
    </submittedName>
</protein>
<keyword evidence="2" id="KW-1185">Reference proteome</keyword>
<comment type="caution">
    <text evidence="1">The sequence shown here is derived from an EMBL/GenBank/DDBJ whole genome shotgun (WGS) entry which is preliminary data.</text>
</comment>
<evidence type="ECO:0000313" key="1">
    <source>
        <dbReference type="EMBL" id="MBD2608602.1"/>
    </source>
</evidence>